<dbReference type="GO" id="GO:0000166">
    <property type="term" value="F:nucleotide binding"/>
    <property type="evidence" value="ECO:0007669"/>
    <property type="project" value="UniProtKB-KW"/>
</dbReference>
<name>A0A953JF88_9BACT</name>
<dbReference type="PANTHER" id="PTHR42997:SF1">
    <property type="entry name" value="AP-4-A PHOSPHORYLASE"/>
    <property type="match status" value="1"/>
</dbReference>
<keyword evidence="1" id="KW-0547">Nucleotide-binding</keyword>
<dbReference type="InterPro" id="IPR052908">
    <property type="entry name" value="AP-4-A_phosphorylase"/>
</dbReference>
<dbReference type="Proteomes" id="UP000705867">
    <property type="component" value="Unassembled WGS sequence"/>
</dbReference>
<feature type="short sequence motif" description="Histidine triad motif" evidence="4">
    <location>
        <begin position="117"/>
        <end position="121"/>
    </location>
</feature>
<feature type="binding site" evidence="3">
    <location>
        <position position="49"/>
    </location>
    <ligand>
        <name>substrate</name>
    </ligand>
</feature>
<dbReference type="SUPFAM" id="SSF54197">
    <property type="entry name" value="HIT-like"/>
    <property type="match status" value="1"/>
</dbReference>
<dbReference type="CDD" id="cd01275">
    <property type="entry name" value="FHIT"/>
    <property type="match status" value="1"/>
</dbReference>
<feature type="active site" description="Tele-AMP-histidine intermediate" evidence="2">
    <location>
        <position position="119"/>
    </location>
</feature>
<organism evidence="6 7">
    <name type="scientific">Candidatus Nitrobium versatile</name>
    <dbReference type="NCBI Taxonomy" id="2884831"/>
    <lineage>
        <taxon>Bacteria</taxon>
        <taxon>Pseudomonadati</taxon>
        <taxon>Nitrospirota</taxon>
        <taxon>Nitrospiria</taxon>
        <taxon>Nitrospirales</taxon>
        <taxon>Nitrospiraceae</taxon>
        <taxon>Candidatus Nitrobium</taxon>
    </lineage>
</organism>
<evidence type="ECO:0000256" key="4">
    <source>
        <dbReference type="PROSITE-ProRule" id="PRU00464"/>
    </source>
</evidence>
<feature type="domain" description="HIT" evidence="5">
    <location>
        <begin position="22"/>
        <end position="132"/>
    </location>
</feature>
<dbReference type="GO" id="GO:0003824">
    <property type="term" value="F:catalytic activity"/>
    <property type="evidence" value="ECO:0007669"/>
    <property type="project" value="InterPro"/>
</dbReference>
<dbReference type="AlphaFoldDB" id="A0A953JF88"/>
<reference evidence="6" key="2">
    <citation type="submission" date="2021-08" db="EMBL/GenBank/DDBJ databases">
        <authorList>
            <person name="Dalcin Martins P."/>
        </authorList>
    </citation>
    <scope>NUCLEOTIDE SEQUENCE</scope>
    <source>
        <strain evidence="6">MAG_39</strain>
    </source>
</reference>
<accession>A0A953JF88</accession>
<dbReference type="InterPro" id="IPR039383">
    <property type="entry name" value="FHIT"/>
</dbReference>
<evidence type="ECO:0000313" key="7">
    <source>
        <dbReference type="Proteomes" id="UP000705867"/>
    </source>
</evidence>
<evidence type="ECO:0000256" key="1">
    <source>
        <dbReference type="ARBA" id="ARBA00022741"/>
    </source>
</evidence>
<evidence type="ECO:0000256" key="3">
    <source>
        <dbReference type="PIRSR" id="PIRSR639383-2"/>
    </source>
</evidence>
<dbReference type="InterPro" id="IPR011146">
    <property type="entry name" value="HIT-like"/>
</dbReference>
<dbReference type="EMBL" id="JAIOIV010000082">
    <property type="protein sequence ID" value="MBZ0156651.1"/>
    <property type="molecule type" value="Genomic_DNA"/>
</dbReference>
<comment type="caution">
    <text evidence="6">The sequence shown here is derived from an EMBL/GenBank/DDBJ whole genome shotgun (WGS) entry which is preliminary data.</text>
</comment>
<dbReference type="Gene3D" id="3.30.428.10">
    <property type="entry name" value="HIT-like"/>
    <property type="match status" value="1"/>
</dbReference>
<dbReference type="Pfam" id="PF01230">
    <property type="entry name" value="HIT"/>
    <property type="match status" value="1"/>
</dbReference>
<proteinExistence type="predicted"/>
<evidence type="ECO:0000313" key="6">
    <source>
        <dbReference type="EMBL" id="MBZ0156651.1"/>
    </source>
</evidence>
<evidence type="ECO:0000256" key="2">
    <source>
        <dbReference type="PIRSR" id="PIRSR639383-1"/>
    </source>
</evidence>
<gene>
    <name evidence="6" type="ORF">K8I29_10655</name>
</gene>
<dbReference type="PANTHER" id="PTHR42997">
    <property type="entry name" value="HIT FAMILY HYDROLASE"/>
    <property type="match status" value="1"/>
</dbReference>
<dbReference type="InterPro" id="IPR036265">
    <property type="entry name" value="HIT-like_sf"/>
</dbReference>
<reference evidence="6" key="1">
    <citation type="journal article" date="2021" name="bioRxiv">
        <title>Unraveling nitrogen, sulfur and carbon metabolic pathways and microbial community transcriptional responses to substrate deprivation and toxicity stresses in a bioreactor mimicking anoxic brackish coastal sediment conditions.</title>
        <authorList>
            <person name="Martins P.D."/>
            <person name="Echeveste M.J."/>
            <person name="Arshad A."/>
            <person name="Kurth J."/>
            <person name="Ouboter H."/>
            <person name="Jetten M.S.M."/>
            <person name="Welte C.U."/>
        </authorList>
    </citation>
    <scope>NUCLEOTIDE SEQUENCE</scope>
    <source>
        <strain evidence="6">MAG_39</strain>
    </source>
</reference>
<feature type="binding site" evidence="3">
    <location>
        <position position="121"/>
    </location>
    <ligand>
        <name>substrate</name>
    </ligand>
</feature>
<dbReference type="PROSITE" id="PS51084">
    <property type="entry name" value="HIT_2"/>
    <property type="match status" value="1"/>
</dbReference>
<sequence length="159" mass="18353">MRTIWAPWRMEYILSDKEKECIFCVKPEEGRDRENLILHRGGRTFIIMNKYPYTNGHLMVVPYLHVSTLEDLPDEDIADMGRMTKYAVECLRKAFHPEGFNVGINIGEAAGAGIEEHLHLHIVPRWAGDSNFMTVVGEVRVVPEHILETYDKLFPVFNP</sequence>
<evidence type="ECO:0000259" key="5">
    <source>
        <dbReference type="PROSITE" id="PS51084"/>
    </source>
</evidence>
<protein>
    <submittedName>
        <fullName evidence="6">HIT domain-containing protein</fullName>
    </submittedName>
</protein>